<keyword evidence="2" id="KW-1185">Reference proteome</keyword>
<proteinExistence type="predicted"/>
<protein>
    <submittedName>
        <fullName evidence="1">Uncharacterized protein</fullName>
    </submittedName>
</protein>
<accession>A0A2I0V806</accession>
<evidence type="ECO:0000313" key="1">
    <source>
        <dbReference type="EMBL" id="PKU59540.1"/>
    </source>
</evidence>
<gene>
    <name evidence="1" type="ORF">MA16_Dca024123</name>
</gene>
<dbReference type="EMBL" id="KZ504102">
    <property type="protein sequence ID" value="PKU59540.1"/>
    <property type="molecule type" value="Genomic_DNA"/>
</dbReference>
<organism evidence="1 2">
    <name type="scientific">Dendrobium catenatum</name>
    <dbReference type="NCBI Taxonomy" id="906689"/>
    <lineage>
        <taxon>Eukaryota</taxon>
        <taxon>Viridiplantae</taxon>
        <taxon>Streptophyta</taxon>
        <taxon>Embryophyta</taxon>
        <taxon>Tracheophyta</taxon>
        <taxon>Spermatophyta</taxon>
        <taxon>Magnoliopsida</taxon>
        <taxon>Liliopsida</taxon>
        <taxon>Asparagales</taxon>
        <taxon>Orchidaceae</taxon>
        <taxon>Epidendroideae</taxon>
        <taxon>Malaxideae</taxon>
        <taxon>Dendrobiinae</taxon>
        <taxon>Dendrobium</taxon>
    </lineage>
</organism>
<reference evidence="1 2" key="1">
    <citation type="journal article" date="2016" name="Sci. Rep.">
        <title>The Dendrobium catenatum Lindl. genome sequence provides insights into polysaccharide synthase, floral development and adaptive evolution.</title>
        <authorList>
            <person name="Zhang G.Q."/>
            <person name="Xu Q."/>
            <person name="Bian C."/>
            <person name="Tsai W.C."/>
            <person name="Yeh C.M."/>
            <person name="Liu K.W."/>
            <person name="Yoshida K."/>
            <person name="Zhang L.S."/>
            <person name="Chang S.B."/>
            <person name="Chen F."/>
            <person name="Shi Y."/>
            <person name="Su Y.Y."/>
            <person name="Zhang Y.Q."/>
            <person name="Chen L.J."/>
            <person name="Yin Y."/>
            <person name="Lin M."/>
            <person name="Huang H."/>
            <person name="Deng H."/>
            <person name="Wang Z.W."/>
            <person name="Zhu S.L."/>
            <person name="Zhao X."/>
            <person name="Deng C."/>
            <person name="Niu S.C."/>
            <person name="Huang J."/>
            <person name="Wang M."/>
            <person name="Liu G.H."/>
            <person name="Yang H.J."/>
            <person name="Xiao X.J."/>
            <person name="Hsiao Y.Y."/>
            <person name="Wu W.L."/>
            <person name="Chen Y.Y."/>
            <person name="Mitsuda N."/>
            <person name="Ohme-Takagi M."/>
            <person name="Luo Y.B."/>
            <person name="Van de Peer Y."/>
            <person name="Liu Z.J."/>
        </authorList>
    </citation>
    <scope>NUCLEOTIDE SEQUENCE [LARGE SCALE GENOMIC DNA]</scope>
    <source>
        <tissue evidence="1">The whole plant</tissue>
    </source>
</reference>
<name>A0A2I0V806_9ASPA</name>
<evidence type="ECO:0000313" key="2">
    <source>
        <dbReference type="Proteomes" id="UP000233837"/>
    </source>
</evidence>
<reference evidence="1 2" key="2">
    <citation type="journal article" date="2017" name="Nature">
        <title>The Apostasia genome and the evolution of orchids.</title>
        <authorList>
            <person name="Zhang G.Q."/>
            <person name="Liu K.W."/>
            <person name="Li Z."/>
            <person name="Lohaus R."/>
            <person name="Hsiao Y.Y."/>
            <person name="Niu S.C."/>
            <person name="Wang J.Y."/>
            <person name="Lin Y.C."/>
            <person name="Xu Q."/>
            <person name="Chen L.J."/>
            <person name="Yoshida K."/>
            <person name="Fujiwara S."/>
            <person name="Wang Z.W."/>
            <person name="Zhang Y.Q."/>
            <person name="Mitsuda N."/>
            <person name="Wang M."/>
            <person name="Liu G.H."/>
            <person name="Pecoraro L."/>
            <person name="Huang H.X."/>
            <person name="Xiao X.J."/>
            <person name="Lin M."/>
            <person name="Wu X.Y."/>
            <person name="Wu W.L."/>
            <person name="Chen Y.Y."/>
            <person name="Chang S.B."/>
            <person name="Sakamoto S."/>
            <person name="Ohme-Takagi M."/>
            <person name="Yagi M."/>
            <person name="Zeng S.J."/>
            <person name="Shen C.Y."/>
            <person name="Yeh C.M."/>
            <person name="Luo Y.B."/>
            <person name="Tsai W.C."/>
            <person name="Van de Peer Y."/>
            <person name="Liu Z.J."/>
        </authorList>
    </citation>
    <scope>NUCLEOTIDE SEQUENCE [LARGE SCALE GENOMIC DNA]</scope>
    <source>
        <tissue evidence="1">The whole plant</tissue>
    </source>
</reference>
<dbReference type="Proteomes" id="UP000233837">
    <property type="component" value="Unassembled WGS sequence"/>
</dbReference>
<dbReference type="AlphaFoldDB" id="A0A2I0V806"/>
<sequence>MREFTRVAPSIVPLLLPLESLFHGRVGRGKLYRLIEVLCLLQEEAKGVGFSALPGLQKGGFCKGFSA</sequence>